<reference evidence="4 5" key="1">
    <citation type="submission" date="2019-08" db="EMBL/GenBank/DDBJ databases">
        <title>Hyperibacter terrae gen. nov., sp. nov. and Hyperibacter viscosus sp. nov., two new members in the family Rhodospirillaceae isolated from the rhizosphere of Hypericum perforatum.</title>
        <authorList>
            <person name="Noviana Z."/>
        </authorList>
    </citation>
    <scope>NUCLEOTIDE SEQUENCE [LARGE SCALE GENOMIC DNA]</scope>
    <source>
        <strain evidence="4 5">R5913</strain>
    </source>
</reference>
<protein>
    <submittedName>
        <fullName evidence="4">NAD(P)H dehydrogenase</fullName>
    </submittedName>
</protein>
<organism evidence="4 5">
    <name type="scientific">Hypericibacter terrae</name>
    <dbReference type="NCBI Taxonomy" id="2602015"/>
    <lineage>
        <taxon>Bacteria</taxon>
        <taxon>Pseudomonadati</taxon>
        <taxon>Pseudomonadota</taxon>
        <taxon>Alphaproteobacteria</taxon>
        <taxon>Rhodospirillales</taxon>
        <taxon>Dongiaceae</taxon>
        <taxon>Hypericibacter</taxon>
    </lineage>
</organism>
<dbReference type="EMBL" id="CP042906">
    <property type="protein sequence ID" value="QEX16980.1"/>
    <property type="molecule type" value="Genomic_DNA"/>
</dbReference>
<dbReference type="Proteomes" id="UP000326202">
    <property type="component" value="Chromosome"/>
</dbReference>
<dbReference type="InterPro" id="IPR003680">
    <property type="entry name" value="Flavodoxin_fold"/>
</dbReference>
<sequence length="229" mass="24978">MRVLIVYAHHEPTSFNGAMLREGLAALTAAGDDVLVSDLYAMGFDPVSDRRNFVTVADPNRLRQQTEETHASANNGYAPALQAEMDKVAWCDVLVFQFPIWWLGLPAILKGWVDRVFAVGRAYGGGRWFEGGVFAGKRAMCSVTVGGLATAYSDAGPYGPIEPILSPIHRGIFGFCGFTVIEPFVVYGPNRISSEERLAYLERYRQRMQALATAPVIASANRVAFTPAG</sequence>
<evidence type="ECO:0000259" key="3">
    <source>
        <dbReference type="Pfam" id="PF02525"/>
    </source>
</evidence>
<proteinExistence type="inferred from homology"/>
<dbReference type="RefSeq" id="WP_151177272.1">
    <property type="nucleotide sequence ID" value="NZ_CP042906.1"/>
</dbReference>
<dbReference type="OrthoDB" id="9798454at2"/>
<evidence type="ECO:0000256" key="1">
    <source>
        <dbReference type="ARBA" id="ARBA00006252"/>
    </source>
</evidence>
<dbReference type="InterPro" id="IPR051545">
    <property type="entry name" value="NAD(P)H_dehydrogenase_qn"/>
</dbReference>
<dbReference type="GO" id="GO:0005829">
    <property type="term" value="C:cytosol"/>
    <property type="evidence" value="ECO:0007669"/>
    <property type="project" value="TreeGrafter"/>
</dbReference>
<dbReference type="SUPFAM" id="SSF52218">
    <property type="entry name" value="Flavoproteins"/>
    <property type="match status" value="1"/>
</dbReference>
<dbReference type="InterPro" id="IPR029039">
    <property type="entry name" value="Flavoprotein-like_sf"/>
</dbReference>
<dbReference type="AlphaFoldDB" id="A0A5J6ML21"/>
<dbReference type="KEGG" id="htq:FRZ44_22760"/>
<keyword evidence="2" id="KW-0560">Oxidoreductase</keyword>
<comment type="similarity">
    <text evidence="1">Belongs to the NAD(P)H dehydrogenase (quinone) family.</text>
</comment>
<dbReference type="Gene3D" id="3.40.50.360">
    <property type="match status" value="1"/>
</dbReference>
<evidence type="ECO:0000313" key="5">
    <source>
        <dbReference type="Proteomes" id="UP000326202"/>
    </source>
</evidence>
<evidence type="ECO:0000313" key="4">
    <source>
        <dbReference type="EMBL" id="QEX16980.1"/>
    </source>
</evidence>
<name>A0A5J6ML21_9PROT</name>
<dbReference type="Pfam" id="PF02525">
    <property type="entry name" value="Flavodoxin_2"/>
    <property type="match status" value="1"/>
</dbReference>
<keyword evidence="5" id="KW-1185">Reference proteome</keyword>
<dbReference type="PANTHER" id="PTHR10204">
    <property type="entry name" value="NAD P H OXIDOREDUCTASE-RELATED"/>
    <property type="match status" value="1"/>
</dbReference>
<accession>A0A5J6ML21</accession>
<feature type="domain" description="Flavodoxin-like fold" evidence="3">
    <location>
        <begin position="1"/>
        <end position="207"/>
    </location>
</feature>
<evidence type="ECO:0000256" key="2">
    <source>
        <dbReference type="ARBA" id="ARBA00023002"/>
    </source>
</evidence>
<dbReference type="GO" id="GO:0003955">
    <property type="term" value="F:NAD(P)H dehydrogenase (quinone) activity"/>
    <property type="evidence" value="ECO:0007669"/>
    <property type="project" value="TreeGrafter"/>
</dbReference>
<gene>
    <name evidence="4" type="ORF">FRZ44_22760</name>
</gene>
<dbReference type="PANTHER" id="PTHR10204:SF34">
    <property type="entry name" value="NAD(P)H DEHYDROGENASE [QUINONE] 1 ISOFORM 1"/>
    <property type="match status" value="1"/>
</dbReference>